<keyword evidence="2" id="KW-0349">Heme</keyword>
<evidence type="ECO:0000256" key="1">
    <source>
        <dbReference type="ARBA" id="ARBA00010617"/>
    </source>
</evidence>
<dbReference type="GO" id="GO:0006707">
    <property type="term" value="P:cholesterol catabolic process"/>
    <property type="evidence" value="ECO:0007669"/>
    <property type="project" value="TreeGrafter"/>
</dbReference>
<dbReference type="Pfam" id="PF00067">
    <property type="entry name" value="p450"/>
    <property type="match status" value="1"/>
</dbReference>
<dbReference type="FunFam" id="1.10.630.10:FF:000018">
    <property type="entry name" value="Cytochrome P450 monooxygenase"/>
    <property type="match status" value="1"/>
</dbReference>
<dbReference type="PANTHER" id="PTHR46696:SF4">
    <property type="entry name" value="BIOTIN BIOSYNTHESIS CYTOCHROME P450"/>
    <property type="match status" value="1"/>
</dbReference>
<dbReference type="SUPFAM" id="SSF48264">
    <property type="entry name" value="Cytochrome P450"/>
    <property type="match status" value="1"/>
</dbReference>
<evidence type="ECO:0000256" key="4">
    <source>
        <dbReference type="ARBA" id="ARBA00023002"/>
    </source>
</evidence>
<reference evidence="8" key="1">
    <citation type="submission" date="2020-05" db="EMBL/GenBank/DDBJ databases">
        <authorList>
            <person name="Chiriac C."/>
            <person name="Salcher M."/>
            <person name="Ghai R."/>
            <person name="Kavagutti S V."/>
        </authorList>
    </citation>
    <scope>NUCLEOTIDE SEQUENCE</scope>
</reference>
<evidence type="ECO:0000256" key="2">
    <source>
        <dbReference type="ARBA" id="ARBA00022617"/>
    </source>
</evidence>
<dbReference type="GO" id="GO:0020037">
    <property type="term" value="F:heme binding"/>
    <property type="evidence" value="ECO:0007669"/>
    <property type="project" value="InterPro"/>
</dbReference>
<gene>
    <name evidence="7" type="ORF">UFOPK2754_02964</name>
    <name evidence="8" type="ORF">UFOPK3139_02956</name>
</gene>
<dbReference type="EMBL" id="CAEZYR010000164">
    <property type="protein sequence ID" value="CAB4768519.1"/>
    <property type="molecule type" value="Genomic_DNA"/>
</dbReference>
<keyword evidence="5" id="KW-0408">Iron</keyword>
<dbReference type="PRINTS" id="PR00359">
    <property type="entry name" value="BP450"/>
</dbReference>
<organism evidence="8">
    <name type="scientific">freshwater metagenome</name>
    <dbReference type="NCBI Taxonomy" id="449393"/>
    <lineage>
        <taxon>unclassified sequences</taxon>
        <taxon>metagenomes</taxon>
        <taxon>ecological metagenomes</taxon>
    </lineage>
</organism>
<dbReference type="GO" id="GO:0005506">
    <property type="term" value="F:iron ion binding"/>
    <property type="evidence" value="ECO:0007669"/>
    <property type="project" value="InterPro"/>
</dbReference>
<dbReference type="InterPro" id="IPR002397">
    <property type="entry name" value="Cyt_P450_B"/>
</dbReference>
<dbReference type="PANTHER" id="PTHR46696">
    <property type="entry name" value="P450, PUTATIVE (EUROFUNG)-RELATED"/>
    <property type="match status" value="1"/>
</dbReference>
<protein>
    <submittedName>
        <fullName evidence="8">Unannotated protein</fullName>
    </submittedName>
</protein>
<evidence type="ECO:0000313" key="7">
    <source>
        <dbReference type="EMBL" id="CAB4768519.1"/>
    </source>
</evidence>
<sequence length="394" mass="43337">MGVAVDTATIDLTDARFEQSVPYETFAYLRENAPVWWWPEGSCWVVTTHELVEELNRDFSTFSSAGGIVPPGSTLNPSVLLAMDPPLHTEYRRLVIPSFMPRSIAKLEAQAREIAQDAVDVFVRNGGGDFVPDIAAAIPFRVMADLTGVPRSAELMVMEWGHAIAPNSDPEYRPHATSMMDAQEALSAFLGEQFAERRKNPGDDLFSDLLVAERAGAQLPEEDLRGFGVNYLLGGTETTRNLLGQSLRVLLENAEQMRRFVAGEVDTTVMVDELLRFITPVLHHSRWVTRDSVNGGFAFSAGDRVTLWMASANRDPAVFDDPESFDAGRTPNHHVALGGGGPHFCLGSHLAKLEAVVTLEALRPVLDRMSFAAPPQRVRSNFINGMKHLPINVS</sequence>
<dbReference type="AlphaFoldDB" id="A0A6J7AU85"/>
<evidence type="ECO:0000313" key="8">
    <source>
        <dbReference type="EMBL" id="CAB4836512.1"/>
    </source>
</evidence>
<accession>A0A6J7AU85</accession>
<name>A0A6J7AU85_9ZZZZ</name>
<dbReference type="EMBL" id="CAFABA010000187">
    <property type="protein sequence ID" value="CAB4836512.1"/>
    <property type="molecule type" value="Genomic_DNA"/>
</dbReference>
<dbReference type="Gene3D" id="1.10.630.10">
    <property type="entry name" value="Cytochrome P450"/>
    <property type="match status" value="1"/>
</dbReference>
<evidence type="ECO:0000256" key="6">
    <source>
        <dbReference type="ARBA" id="ARBA00023033"/>
    </source>
</evidence>
<dbReference type="InterPro" id="IPR036396">
    <property type="entry name" value="Cyt_P450_sf"/>
</dbReference>
<keyword evidence="4" id="KW-0560">Oxidoreductase</keyword>
<evidence type="ECO:0000256" key="3">
    <source>
        <dbReference type="ARBA" id="ARBA00022723"/>
    </source>
</evidence>
<proteinExistence type="inferred from homology"/>
<dbReference type="GO" id="GO:0008395">
    <property type="term" value="F:steroid hydroxylase activity"/>
    <property type="evidence" value="ECO:0007669"/>
    <property type="project" value="TreeGrafter"/>
</dbReference>
<dbReference type="InterPro" id="IPR001128">
    <property type="entry name" value="Cyt_P450"/>
</dbReference>
<comment type="similarity">
    <text evidence="1">Belongs to the cytochrome P450 family.</text>
</comment>
<keyword evidence="3" id="KW-0479">Metal-binding</keyword>
<evidence type="ECO:0000256" key="5">
    <source>
        <dbReference type="ARBA" id="ARBA00023004"/>
    </source>
</evidence>
<dbReference type="GO" id="GO:0036199">
    <property type="term" value="F:cholest-4-en-3-one 26-monooxygenase activity"/>
    <property type="evidence" value="ECO:0007669"/>
    <property type="project" value="TreeGrafter"/>
</dbReference>
<keyword evidence="6" id="KW-0503">Monooxygenase</keyword>